<dbReference type="EMBL" id="JAUTXT010000056">
    <property type="protein sequence ID" value="KAK3670425.1"/>
    <property type="molecule type" value="Genomic_DNA"/>
</dbReference>
<feature type="compositionally biased region" description="Polar residues" evidence="1">
    <location>
        <begin position="176"/>
        <end position="185"/>
    </location>
</feature>
<evidence type="ECO:0000313" key="2">
    <source>
        <dbReference type="EMBL" id="KAK3670425.1"/>
    </source>
</evidence>
<protein>
    <submittedName>
        <fullName evidence="2">Uncharacterized protein</fullName>
    </submittedName>
</protein>
<feature type="region of interest" description="Disordered" evidence="1">
    <location>
        <begin position="159"/>
        <end position="185"/>
    </location>
</feature>
<organism evidence="2 3">
    <name type="scientific">Recurvomyces mirabilis</name>
    <dbReference type="NCBI Taxonomy" id="574656"/>
    <lineage>
        <taxon>Eukaryota</taxon>
        <taxon>Fungi</taxon>
        <taxon>Dikarya</taxon>
        <taxon>Ascomycota</taxon>
        <taxon>Pezizomycotina</taxon>
        <taxon>Dothideomycetes</taxon>
        <taxon>Dothideomycetidae</taxon>
        <taxon>Mycosphaerellales</taxon>
        <taxon>Teratosphaeriaceae</taxon>
        <taxon>Recurvomyces</taxon>
    </lineage>
</organism>
<name>A0AAE0TMS3_9PEZI</name>
<feature type="region of interest" description="Disordered" evidence="1">
    <location>
        <begin position="234"/>
        <end position="264"/>
    </location>
</feature>
<accession>A0AAE0TMS3</accession>
<keyword evidence="3" id="KW-1185">Reference proteome</keyword>
<comment type="caution">
    <text evidence="2">The sequence shown here is derived from an EMBL/GenBank/DDBJ whole genome shotgun (WGS) entry which is preliminary data.</text>
</comment>
<evidence type="ECO:0000256" key="1">
    <source>
        <dbReference type="SAM" id="MobiDB-lite"/>
    </source>
</evidence>
<dbReference type="AlphaFoldDB" id="A0AAE0TMS3"/>
<sequence>MAAPAANTTAFSWAKVSGSYDVLITLFDFFHLSDDQRYEVFRRVALPEGERFGKDVTLASATFSSFTLGVLSQIDYLGIAQQIWTILVRMNTNRGLRLEWPYTRSYAKGWKKWESGTLTWTWLGRMSERSKTDAVTSGPRDHGGIEAEHNQNLILTNKESGGSTSLQPKHVDKGTYSKQPPMSSGMSRHIGINQDTRTANHPFSYVSSFSESSQLPPLHTIDTSSDFTFAVHGHQNTPTRHSQATSEGAKTSSAGSNNSDNLSSTMSLPPLTICKLNMVHQRDLSWHEGTPIAHRASYVSQDQTAFHRGGPVFRVSINGQWEDVMICGGCYYCQNGKEQTDAPIPKLEELSSQAAKSPTQGLPFVHSGEVHIDSSGSRPSSKFLGTARNWRLDYPAMMRTDITFTRGTSVVSNVAAMQCINNTCKVCNPDTEMDSLLRSWQPGGEEYEKDQAERLKYDQMRRDYVASVNAEVEVKKITKKAAMKSKVEAAAQAKAMKGSKKK</sequence>
<gene>
    <name evidence="2" type="ORF">LTR78_009665</name>
</gene>
<proteinExistence type="predicted"/>
<evidence type="ECO:0000313" key="3">
    <source>
        <dbReference type="Proteomes" id="UP001274830"/>
    </source>
</evidence>
<reference evidence="2" key="1">
    <citation type="submission" date="2023-07" db="EMBL/GenBank/DDBJ databases">
        <title>Black Yeasts Isolated from many extreme environments.</title>
        <authorList>
            <person name="Coleine C."/>
            <person name="Stajich J.E."/>
            <person name="Selbmann L."/>
        </authorList>
    </citation>
    <scope>NUCLEOTIDE SEQUENCE</scope>
    <source>
        <strain evidence="2">CCFEE 5485</strain>
    </source>
</reference>
<dbReference type="Proteomes" id="UP001274830">
    <property type="component" value="Unassembled WGS sequence"/>
</dbReference>